<evidence type="ECO:0000313" key="3">
    <source>
        <dbReference type="Proteomes" id="UP001160301"/>
    </source>
</evidence>
<keyword evidence="3" id="KW-1185">Reference proteome</keyword>
<protein>
    <recommendedName>
        <fullName evidence="4">Outer membrane protein beta-barrel domain-containing protein</fullName>
    </recommendedName>
</protein>
<organism evidence="2 3">
    <name type="scientific">Polyangium sorediatum</name>
    <dbReference type="NCBI Taxonomy" id="889274"/>
    <lineage>
        <taxon>Bacteria</taxon>
        <taxon>Pseudomonadati</taxon>
        <taxon>Myxococcota</taxon>
        <taxon>Polyangia</taxon>
        <taxon>Polyangiales</taxon>
        <taxon>Polyangiaceae</taxon>
        <taxon>Polyangium</taxon>
    </lineage>
</organism>
<dbReference type="RefSeq" id="WP_136972413.1">
    <property type="nucleotide sequence ID" value="NZ_JARZHI010000062.1"/>
</dbReference>
<evidence type="ECO:0008006" key="4">
    <source>
        <dbReference type="Google" id="ProtNLM"/>
    </source>
</evidence>
<proteinExistence type="predicted"/>
<sequence>MLIQFVHRAKLPSVGAALAAFFVTTSLCAAEPTPPAPPGDAWGFVLGTNLSAVLLDDDVLREEVMVGFKFGRLVLGVSGYYLDQDLEMPREFGHAHTKEKTFLVGPEAQVALVRSANGRTELIGMLGGAAGTWDRWSTKTDWVGGSPLGGTATPVTTEESGQGVRVRWHAGLGVRFWLLPRFGFHVAAGALGDYRLKGSGTFDELPATGFFQAGFLGVAGADAAPKEPRRQGSPDIGFAIQSGISTSPRAPFDASLGLGVNLYRFLLVIAAEVPLLVNFGTVVPGIELQGTAFRSADRRVEFFGSGFIGSSLPSVNSAFRWKFAPGVRLWPRPDLALTATVGVMRDEYRLLVDASNPGEFHDHFTMFGRIGILSVVGL</sequence>
<dbReference type="Proteomes" id="UP001160301">
    <property type="component" value="Unassembled WGS sequence"/>
</dbReference>
<reference evidence="2 3" key="1">
    <citation type="submission" date="2023-04" db="EMBL/GenBank/DDBJ databases">
        <title>The genome sequence of Polyangium sorediatum DSM14670.</title>
        <authorList>
            <person name="Zhang X."/>
        </authorList>
    </citation>
    <scope>NUCLEOTIDE SEQUENCE [LARGE SCALE GENOMIC DNA]</scope>
    <source>
        <strain evidence="2 3">DSM 14670</strain>
    </source>
</reference>
<keyword evidence="1" id="KW-0732">Signal</keyword>
<evidence type="ECO:0000313" key="2">
    <source>
        <dbReference type="EMBL" id="MDI1435579.1"/>
    </source>
</evidence>
<feature type="signal peptide" evidence="1">
    <location>
        <begin position="1"/>
        <end position="29"/>
    </location>
</feature>
<dbReference type="EMBL" id="JARZHI010000062">
    <property type="protein sequence ID" value="MDI1435579.1"/>
    <property type="molecule type" value="Genomic_DNA"/>
</dbReference>
<feature type="chain" id="PRO_5045918341" description="Outer membrane protein beta-barrel domain-containing protein" evidence="1">
    <location>
        <begin position="30"/>
        <end position="378"/>
    </location>
</feature>
<gene>
    <name evidence="2" type="ORF">QHF89_39115</name>
</gene>
<name>A0ABT6P4W8_9BACT</name>
<accession>A0ABT6P4W8</accession>
<evidence type="ECO:0000256" key="1">
    <source>
        <dbReference type="SAM" id="SignalP"/>
    </source>
</evidence>
<comment type="caution">
    <text evidence="2">The sequence shown here is derived from an EMBL/GenBank/DDBJ whole genome shotgun (WGS) entry which is preliminary data.</text>
</comment>